<comment type="caution">
    <text evidence="2">The sequence shown here is derived from an EMBL/GenBank/DDBJ whole genome shotgun (WGS) entry which is preliminary data.</text>
</comment>
<dbReference type="OrthoDB" id="4182290at2759"/>
<evidence type="ECO:0000313" key="3">
    <source>
        <dbReference type="Proteomes" id="UP000053573"/>
    </source>
</evidence>
<dbReference type="EMBL" id="LDEV01002033">
    <property type="protein sequence ID" value="KLJ10456.1"/>
    <property type="molecule type" value="Genomic_DNA"/>
</dbReference>
<dbReference type="Proteomes" id="UP000053573">
    <property type="component" value="Unassembled WGS sequence"/>
</dbReference>
<dbReference type="AlphaFoldDB" id="A0A0H1BMR6"/>
<gene>
    <name evidence="2" type="ORF">EMPG_14171</name>
</gene>
<keyword evidence="3" id="KW-1185">Reference proteome</keyword>
<proteinExistence type="predicted"/>
<feature type="region of interest" description="Disordered" evidence="1">
    <location>
        <begin position="32"/>
        <end position="59"/>
    </location>
</feature>
<sequence length="59" mass="6713">MEFFDQLSPESGRSAVANIVDEGHLLIKFFNTESQSKKRTMPSAGPASQENHGKRRRRH</sequence>
<evidence type="ECO:0000256" key="1">
    <source>
        <dbReference type="SAM" id="MobiDB-lite"/>
    </source>
</evidence>
<evidence type="ECO:0000313" key="2">
    <source>
        <dbReference type="EMBL" id="KLJ10456.1"/>
    </source>
</evidence>
<organism evidence="2 3">
    <name type="scientific">Blastomyces silverae</name>
    <dbReference type="NCBI Taxonomy" id="2060906"/>
    <lineage>
        <taxon>Eukaryota</taxon>
        <taxon>Fungi</taxon>
        <taxon>Dikarya</taxon>
        <taxon>Ascomycota</taxon>
        <taxon>Pezizomycotina</taxon>
        <taxon>Eurotiomycetes</taxon>
        <taxon>Eurotiomycetidae</taxon>
        <taxon>Onygenales</taxon>
        <taxon>Ajellomycetaceae</taxon>
        <taxon>Blastomyces</taxon>
    </lineage>
</organism>
<name>A0A0H1BMR6_9EURO</name>
<accession>A0A0H1BMR6</accession>
<reference evidence="3" key="1">
    <citation type="journal article" date="2015" name="PLoS Genet.">
        <title>The dynamic genome and transcriptome of the human fungal pathogen Blastomyces and close relative Emmonsia.</title>
        <authorList>
            <person name="Munoz J.F."/>
            <person name="Gauthier G.M."/>
            <person name="Desjardins C.A."/>
            <person name="Gallo J.E."/>
            <person name="Holder J."/>
            <person name="Sullivan T.D."/>
            <person name="Marty A.J."/>
            <person name="Carmen J.C."/>
            <person name="Chen Z."/>
            <person name="Ding L."/>
            <person name="Gujja S."/>
            <person name="Magrini V."/>
            <person name="Misas E."/>
            <person name="Mitreva M."/>
            <person name="Priest M."/>
            <person name="Saif S."/>
            <person name="Whiston E.A."/>
            <person name="Young S."/>
            <person name="Zeng Q."/>
            <person name="Goldman W.E."/>
            <person name="Mardis E.R."/>
            <person name="Taylor J.W."/>
            <person name="McEwen J.G."/>
            <person name="Clay O.K."/>
            <person name="Klein B.S."/>
            <person name="Cuomo C.A."/>
        </authorList>
    </citation>
    <scope>NUCLEOTIDE SEQUENCE [LARGE SCALE GENOMIC DNA]</scope>
    <source>
        <strain evidence="3">UAMH 139</strain>
    </source>
</reference>
<protein>
    <submittedName>
        <fullName evidence="2">Uncharacterized protein</fullName>
    </submittedName>
</protein>